<dbReference type="InterPro" id="IPR025748">
    <property type="entry name" value="PrcB_C_dom"/>
</dbReference>
<dbReference type="RefSeq" id="WP_128388994.1">
    <property type="nucleotide sequence ID" value="NZ_SBII01000003.1"/>
</dbReference>
<dbReference type="Proteomes" id="UP000287527">
    <property type="component" value="Unassembled WGS sequence"/>
</dbReference>
<gene>
    <name evidence="2" type="ORF">EPI11_05735</name>
</gene>
<sequence>MKKIITFSLLMLVFTGCKINVINNVKVDAAVAFEILKQDAYGGRDKESTVIIKTQAELDKLYKELGWSSVPKIDFIQNNVVALFMGEKSTGGYSIGVRKVSVVDGTVVVNVLKTSPEGMATMAITAPYCIVAVPKSDKTVIE</sequence>
<keyword evidence="2" id="KW-0378">Hydrolase</keyword>
<dbReference type="OrthoDB" id="1377159at2"/>
<keyword evidence="3" id="KW-1185">Reference proteome</keyword>
<evidence type="ECO:0000259" key="1">
    <source>
        <dbReference type="Pfam" id="PF14343"/>
    </source>
</evidence>
<evidence type="ECO:0000313" key="2">
    <source>
        <dbReference type="EMBL" id="RWX01457.1"/>
    </source>
</evidence>
<keyword evidence="2" id="KW-0645">Protease</keyword>
<organism evidence="2 3">
    <name type="scientific">Flavobacterium cerinum</name>
    <dbReference type="NCBI Taxonomy" id="2502784"/>
    <lineage>
        <taxon>Bacteria</taxon>
        <taxon>Pseudomonadati</taxon>
        <taxon>Bacteroidota</taxon>
        <taxon>Flavobacteriia</taxon>
        <taxon>Flavobacteriales</taxon>
        <taxon>Flavobacteriaceae</taxon>
        <taxon>Flavobacterium</taxon>
    </lineage>
</organism>
<evidence type="ECO:0000313" key="3">
    <source>
        <dbReference type="Proteomes" id="UP000287527"/>
    </source>
</evidence>
<dbReference type="EMBL" id="SBII01000003">
    <property type="protein sequence ID" value="RWX01457.1"/>
    <property type="molecule type" value="Genomic_DNA"/>
</dbReference>
<comment type="caution">
    <text evidence="2">The sequence shown here is derived from an EMBL/GenBank/DDBJ whole genome shotgun (WGS) entry which is preliminary data.</text>
</comment>
<accession>A0A3S3QLS3</accession>
<protein>
    <submittedName>
        <fullName evidence="2">Protease complex subunit PrcB family protein</fullName>
    </submittedName>
</protein>
<reference evidence="2 3" key="1">
    <citation type="submission" date="2019-01" db="EMBL/GenBank/DDBJ databases">
        <title>Flavobacterium sp. nov.,isolated from freshwater.</title>
        <authorList>
            <person name="Zhang R."/>
            <person name="Du Z.-J."/>
        </authorList>
    </citation>
    <scope>NUCLEOTIDE SEQUENCE [LARGE SCALE GENOMIC DNA]</scope>
    <source>
        <strain evidence="2 3">1E403</strain>
    </source>
</reference>
<feature type="domain" description="PrcB C-terminal" evidence="1">
    <location>
        <begin position="80"/>
        <end position="134"/>
    </location>
</feature>
<dbReference type="Pfam" id="PF14343">
    <property type="entry name" value="PrcB_C"/>
    <property type="match status" value="1"/>
</dbReference>
<dbReference type="GO" id="GO:0008233">
    <property type="term" value="F:peptidase activity"/>
    <property type="evidence" value="ECO:0007669"/>
    <property type="project" value="UniProtKB-KW"/>
</dbReference>
<name>A0A3S3QLS3_9FLAO</name>
<dbReference type="PROSITE" id="PS51257">
    <property type="entry name" value="PROKAR_LIPOPROTEIN"/>
    <property type="match status" value="1"/>
</dbReference>
<proteinExistence type="predicted"/>
<dbReference type="AlphaFoldDB" id="A0A3S3QLS3"/>
<dbReference type="GO" id="GO:0006508">
    <property type="term" value="P:proteolysis"/>
    <property type="evidence" value="ECO:0007669"/>
    <property type="project" value="UniProtKB-KW"/>
</dbReference>